<protein>
    <submittedName>
        <fullName evidence="2">Transposase DDE domain protein</fullName>
    </submittedName>
</protein>
<evidence type="ECO:0000259" key="1">
    <source>
        <dbReference type="Pfam" id="PF13701"/>
    </source>
</evidence>
<comment type="caution">
    <text evidence="2">The sequence shown here is derived from an EMBL/GenBank/DDBJ whole genome shotgun (WGS) entry which is preliminary data.</text>
</comment>
<dbReference type="InterPro" id="IPR047960">
    <property type="entry name" value="Transpos_IS1380"/>
</dbReference>
<gene>
    <name evidence="2" type="ORF">HALOF300_00002</name>
</gene>
<dbReference type="NCBIfam" id="NF033539">
    <property type="entry name" value="transpos_IS1380"/>
    <property type="match status" value="1"/>
</dbReference>
<dbReference type="Proteomes" id="UP000419743">
    <property type="component" value="Unassembled WGS sequence"/>
</dbReference>
<dbReference type="RefSeq" id="WP_156738613.1">
    <property type="nucleotide sequence ID" value="NZ_CACRYJ010000002.1"/>
</dbReference>
<feature type="domain" description="Transposase DDE" evidence="1">
    <location>
        <begin position="10"/>
        <end position="457"/>
    </location>
</feature>
<reference evidence="2 3" key="1">
    <citation type="submission" date="2019-11" db="EMBL/GenBank/DDBJ databases">
        <authorList>
            <person name="Criscuolo A."/>
        </authorList>
    </citation>
    <scope>NUCLEOTIDE SEQUENCE [LARGE SCALE GENOMIC DNA]</scope>
    <source>
        <strain evidence="2">CIP111667</strain>
    </source>
</reference>
<proteinExistence type="predicted"/>
<evidence type="ECO:0000313" key="3">
    <source>
        <dbReference type="Proteomes" id="UP000419743"/>
    </source>
</evidence>
<sequence length="466" mass="49990">MQLSHTPVASARFDEPNLVASAGLVPLIALAAKAGLRELGDEHLSVPTDKGSNAGLKLASLVAGMAAGADSIDDMAVLRHGGMGKVFDRPYAPSTLGSFLRKFTFGHVRQADAVASRFLINLAREGALLGQAQNTGAVMVDIDDTIVEVHGYAKQGASFGYSGVRGLNALLATVSGQDFAPAIAAQRLRKGSAGSPRGAARLASDTLALIRRTHLAGRDVLVRADSAFYSHSMVAALTSAGAQVSITVRMDKAVKRAIASIDDQAWNPIKYTDAIYDQDTATWISRAEVAEIPYTAFTGRKKAEQIPGRLIVRRIPELNPKSSDGQATLFQTWRFHAFFTTTPTDQRDTVAADQAHRAHAIIENVHADLKASALAHLPSGVFTANAAWLICAVMAFNLTRAAATLTRAPTLVRATTSTIRRKLINIPARIATSARRLHLHLPLNWPWERAWTTLYDAVLPTRARAT</sequence>
<name>A0A7M4DD16_9MICO</name>
<dbReference type="InterPro" id="IPR025668">
    <property type="entry name" value="Tnp_DDE_dom"/>
</dbReference>
<organism evidence="2 3">
    <name type="scientific">Occultella aeris</name>
    <dbReference type="NCBI Taxonomy" id="2761496"/>
    <lineage>
        <taxon>Bacteria</taxon>
        <taxon>Bacillati</taxon>
        <taxon>Actinomycetota</taxon>
        <taxon>Actinomycetes</taxon>
        <taxon>Micrococcales</taxon>
        <taxon>Ruaniaceae</taxon>
        <taxon>Occultella</taxon>
    </lineage>
</organism>
<keyword evidence="3" id="KW-1185">Reference proteome</keyword>
<dbReference type="EMBL" id="CACRYJ010000002">
    <property type="protein sequence ID" value="VZO34722.1"/>
    <property type="molecule type" value="Genomic_DNA"/>
</dbReference>
<accession>A0A7M4DD16</accession>
<evidence type="ECO:0000313" key="2">
    <source>
        <dbReference type="EMBL" id="VZO34722.1"/>
    </source>
</evidence>
<dbReference type="AlphaFoldDB" id="A0A7M4DD16"/>
<dbReference type="Pfam" id="PF13701">
    <property type="entry name" value="DDE_Tnp_1_4"/>
    <property type="match status" value="1"/>
</dbReference>